<name>A0ABW0SZT9_9GAMM</name>
<dbReference type="GO" id="GO:0003677">
    <property type="term" value="F:DNA binding"/>
    <property type="evidence" value="ECO:0007669"/>
    <property type="project" value="UniProtKB-KW"/>
</dbReference>
<evidence type="ECO:0000259" key="2">
    <source>
        <dbReference type="PROSITE" id="PS51740"/>
    </source>
</evidence>
<dbReference type="SMART" id="SM00966">
    <property type="entry name" value="SpoVT_AbrB"/>
    <property type="match status" value="1"/>
</dbReference>
<dbReference type="RefSeq" id="WP_377328802.1">
    <property type="nucleotide sequence ID" value="NZ_JBHSNG010000020.1"/>
</dbReference>
<keyword evidence="4" id="KW-1185">Reference proteome</keyword>
<evidence type="ECO:0000313" key="3">
    <source>
        <dbReference type="EMBL" id="MFC5582582.1"/>
    </source>
</evidence>
<dbReference type="InterPro" id="IPR037914">
    <property type="entry name" value="SpoVT-AbrB_sf"/>
</dbReference>
<proteinExistence type="predicted"/>
<dbReference type="Gene3D" id="2.10.260.10">
    <property type="match status" value="1"/>
</dbReference>
<dbReference type="InterPro" id="IPR007159">
    <property type="entry name" value="SpoVT-AbrB_dom"/>
</dbReference>
<protein>
    <submittedName>
        <fullName evidence="3">AbrB/MazE/SpoVT family DNA-binding domain-containing protein</fullName>
    </submittedName>
</protein>
<gene>
    <name evidence="3" type="ORF">ACFPPB_15790</name>
</gene>
<dbReference type="PROSITE" id="PS51740">
    <property type="entry name" value="SPOVT_ABRB"/>
    <property type="match status" value="1"/>
</dbReference>
<reference evidence="4" key="1">
    <citation type="journal article" date="2019" name="Int. J. Syst. Evol. Microbiol.">
        <title>The Global Catalogue of Microorganisms (GCM) 10K type strain sequencing project: providing services to taxonomists for standard genome sequencing and annotation.</title>
        <authorList>
            <consortium name="The Broad Institute Genomics Platform"/>
            <consortium name="The Broad Institute Genome Sequencing Center for Infectious Disease"/>
            <person name="Wu L."/>
            <person name="Ma J."/>
        </authorList>
    </citation>
    <scope>NUCLEOTIDE SEQUENCE [LARGE SCALE GENOMIC DNA]</scope>
    <source>
        <strain evidence="4">CGMCC 1.13587</strain>
    </source>
</reference>
<comment type="caution">
    <text evidence="3">The sequence shown here is derived from an EMBL/GenBank/DDBJ whole genome shotgun (WGS) entry which is preliminary data.</text>
</comment>
<dbReference type="Proteomes" id="UP001596111">
    <property type="component" value="Unassembled WGS sequence"/>
</dbReference>
<feature type="domain" description="SpoVT-AbrB" evidence="2">
    <location>
        <begin position="1"/>
        <end position="47"/>
    </location>
</feature>
<keyword evidence="1 3" id="KW-0238">DNA-binding</keyword>
<accession>A0ABW0SZT9</accession>
<dbReference type="SUPFAM" id="SSF89447">
    <property type="entry name" value="AbrB/MazE/MraZ-like"/>
    <property type="match status" value="1"/>
</dbReference>
<organism evidence="3 4">
    <name type="scientific">Rhodanobacter terrae</name>
    <dbReference type="NCBI Taxonomy" id="418647"/>
    <lineage>
        <taxon>Bacteria</taxon>
        <taxon>Pseudomonadati</taxon>
        <taxon>Pseudomonadota</taxon>
        <taxon>Gammaproteobacteria</taxon>
        <taxon>Lysobacterales</taxon>
        <taxon>Rhodanobacteraceae</taxon>
        <taxon>Rhodanobacter</taxon>
    </lineage>
</organism>
<evidence type="ECO:0000313" key="4">
    <source>
        <dbReference type="Proteomes" id="UP001596111"/>
    </source>
</evidence>
<sequence>MTTLTVTARGQVTFRKEVLQHLGIKPGEKIELDLLPDGRAELKAIQQKGSLRNLAGFLKGKTNGKVLTIEEIDAAIADANAAAGAGRT</sequence>
<dbReference type="EMBL" id="JBHSNG010000020">
    <property type="protein sequence ID" value="MFC5582582.1"/>
    <property type="molecule type" value="Genomic_DNA"/>
</dbReference>
<evidence type="ECO:0000256" key="1">
    <source>
        <dbReference type="PROSITE-ProRule" id="PRU01076"/>
    </source>
</evidence>